<organism evidence="7 8">
    <name type="scientific">Paracoccus cavernae</name>
    <dbReference type="NCBI Taxonomy" id="1571207"/>
    <lineage>
        <taxon>Bacteria</taxon>
        <taxon>Pseudomonadati</taxon>
        <taxon>Pseudomonadota</taxon>
        <taxon>Alphaproteobacteria</taxon>
        <taxon>Rhodobacterales</taxon>
        <taxon>Paracoccaceae</taxon>
        <taxon>Paracoccus</taxon>
    </lineage>
</organism>
<dbReference type="Pfam" id="PF13462">
    <property type="entry name" value="Thioredoxin_4"/>
    <property type="match status" value="1"/>
</dbReference>
<comment type="similarity">
    <text evidence="1">Belongs to the thioredoxin family. DsbA subfamily.</text>
</comment>
<evidence type="ECO:0000256" key="3">
    <source>
        <dbReference type="ARBA" id="ARBA00023002"/>
    </source>
</evidence>
<reference evidence="8" key="1">
    <citation type="journal article" date="2019" name="Int. J. Syst. Evol. Microbiol.">
        <title>The Global Catalogue of Microorganisms (GCM) 10K type strain sequencing project: providing services to taxonomists for standard genome sequencing and annotation.</title>
        <authorList>
            <consortium name="The Broad Institute Genomics Platform"/>
            <consortium name="The Broad Institute Genome Sequencing Center for Infectious Disease"/>
            <person name="Wu L."/>
            <person name="Ma J."/>
        </authorList>
    </citation>
    <scope>NUCLEOTIDE SEQUENCE [LARGE SCALE GENOMIC DNA]</scope>
    <source>
        <strain evidence="8">CECT 8482</strain>
    </source>
</reference>
<dbReference type="PANTHER" id="PTHR13887">
    <property type="entry name" value="GLUTATHIONE S-TRANSFERASE KAPPA"/>
    <property type="match status" value="1"/>
</dbReference>
<keyword evidence="5" id="KW-0676">Redox-active center</keyword>
<dbReference type="InterPro" id="IPR036249">
    <property type="entry name" value="Thioredoxin-like_sf"/>
</dbReference>
<accession>A0ABT8DC92</accession>
<dbReference type="InterPro" id="IPR012336">
    <property type="entry name" value="Thioredoxin-like_fold"/>
</dbReference>
<feature type="domain" description="Thioredoxin-like fold" evidence="6">
    <location>
        <begin position="62"/>
        <end position="232"/>
    </location>
</feature>
<dbReference type="EMBL" id="JAUFRC010000001">
    <property type="protein sequence ID" value="MDN3713002.1"/>
    <property type="molecule type" value="Genomic_DNA"/>
</dbReference>
<dbReference type="Proteomes" id="UP001243846">
    <property type="component" value="Unassembled WGS sequence"/>
</dbReference>
<evidence type="ECO:0000256" key="1">
    <source>
        <dbReference type="ARBA" id="ARBA00005791"/>
    </source>
</evidence>
<proteinExistence type="inferred from homology"/>
<evidence type="ECO:0000313" key="8">
    <source>
        <dbReference type="Proteomes" id="UP001243846"/>
    </source>
</evidence>
<evidence type="ECO:0000256" key="4">
    <source>
        <dbReference type="ARBA" id="ARBA00023157"/>
    </source>
</evidence>
<keyword evidence="8" id="KW-1185">Reference proteome</keyword>
<protein>
    <submittedName>
        <fullName evidence="7">Thioredoxin domain-containing protein</fullName>
    </submittedName>
</protein>
<dbReference type="PANTHER" id="PTHR13887:SF14">
    <property type="entry name" value="DISULFIDE BOND FORMATION PROTEIN D"/>
    <property type="match status" value="1"/>
</dbReference>
<evidence type="ECO:0000259" key="6">
    <source>
        <dbReference type="Pfam" id="PF13462"/>
    </source>
</evidence>
<sequence length="252" mass="27196">MSDSPSDEQQERRARARQYDRRTLIRTGLTASVITGGFYGLSRLIPEPPAPAGLAQILRDPHAPVLGNPDGDVTVVEYFDYQCSFCRSGHEALMAGILEDGNTRLLLRDWPIFGGISVYASQLVLGASRIGTGTGTDSGADGLAQYHKANAALMAIRGQMDETRIETALADAGVDPAAAMQGYLDNRRAWDSFMIRNDRQAVQMGFQGTPSFVIGTQTHSGVLSESALRRAIRRARSDGPIVFTPEPETAPA</sequence>
<evidence type="ECO:0000256" key="5">
    <source>
        <dbReference type="ARBA" id="ARBA00023284"/>
    </source>
</evidence>
<dbReference type="RefSeq" id="WP_377687635.1">
    <property type="nucleotide sequence ID" value="NZ_JBHMDZ010000045.1"/>
</dbReference>
<evidence type="ECO:0000256" key="2">
    <source>
        <dbReference type="ARBA" id="ARBA00022729"/>
    </source>
</evidence>
<keyword evidence="2" id="KW-0732">Signal</keyword>
<comment type="caution">
    <text evidence="7">The sequence shown here is derived from an EMBL/GenBank/DDBJ whole genome shotgun (WGS) entry which is preliminary data.</text>
</comment>
<name>A0ABT8DC92_9RHOB</name>
<gene>
    <name evidence="7" type="ORF">QWZ10_16865</name>
</gene>
<dbReference type="SUPFAM" id="SSF52833">
    <property type="entry name" value="Thioredoxin-like"/>
    <property type="match status" value="1"/>
</dbReference>
<evidence type="ECO:0000313" key="7">
    <source>
        <dbReference type="EMBL" id="MDN3713002.1"/>
    </source>
</evidence>
<keyword evidence="4" id="KW-1015">Disulfide bond</keyword>
<dbReference type="Gene3D" id="3.40.30.10">
    <property type="entry name" value="Glutaredoxin"/>
    <property type="match status" value="1"/>
</dbReference>
<keyword evidence="3" id="KW-0560">Oxidoreductase</keyword>